<keyword evidence="7" id="KW-0906">Nuclear pore complex</keyword>
<dbReference type="STRING" id="2020962.A0A2N1JFX2"/>
<evidence type="ECO:0000256" key="1">
    <source>
        <dbReference type="ARBA" id="ARBA00004567"/>
    </source>
</evidence>
<evidence type="ECO:0000256" key="2">
    <source>
        <dbReference type="ARBA" id="ARBA00011056"/>
    </source>
</evidence>
<evidence type="ECO:0000256" key="3">
    <source>
        <dbReference type="ARBA" id="ARBA00022448"/>
    </source>
</evidence>
<organism evidence="12 13">
    <name type="scientific">Malassezia vespertilionis</name>
    <dbReference type="NCBI Taxonomy" id="2020962"/>
    <lineage>
        <taxon>Eukaryota</taxon>
        <taxon>Fungi</taxon>
        <taxon>Dikarya</taxon>
        <taxon>Basidiomycota</taxon>
        <taxon>Ustilaginomycotina</taxon>
        <taxon>Malasseziomycetes</taxon>
        <taxon>Malasseziales</taxon>
        <taxon>Malasseziaceae</taxon>
        <taxon>Malassezia</taxon>
    </lineage>
</organism>
<name>A0A2N1JFX2_9BASI</name>
<evidence type="ECO:0000256" key="5">
    <source>
        <dbReference type="ARBA" id="ARBA00022927"/>
    </source>
</evidence>
<dbReference type="PANTHER" id="PTHR12960:SF0">
    <property type="entry name" value="MRNA EXPORT FACTOR GLE1"/>
    <property type="match status" value="1"/>
</dbReference>
<keyword evidence="8" id="KW-0539">Nucleus</keyword>
<dbReference type="GO" id="GO:0015031">
    <property type="term" value="P:protein transport"/>
    <property type="evidence" value="ECO:0007669"/>
    <property type="project" value="UniProtKB-KW"/>
</dbReference>
<dbReference type="GO" id="GO:0044614">
    <property type="term" value="C:nuclear pore cytoplasmic filaments"/>
    <property type="evidence" value="ECO:0007669"/>
    <property type="project" value="TreeGrafter"/>
</dbReference>
<dbReference type="Pfam" id="PF07817">
    <property type="entry name" value="GLE1"/>
    <property type="match status" value="1"/>
</dbReference>
<evidence type="ECO:0000256" key="9">
    <source>
        <dbReference type="ARBA" id="ARBA00026227"/>
    </source>
</evidence>
<dbReference type="GO" id="GO:0005543">
    <property type="term" value="F:phospholipid binding"/>
    <property type="evidence" value="ECO:0007669"/>
    <property type="project" value="TreeGrafter"/>
</dbReference>
<dbReference type="EMBL" id="KZ454987">
    <property type="protein sequence ID" value="PKI85438.1"/>
    <property type="molecule type" value="Genomic_DNA"/>
</dbReference>
<evidence type="ECO:0000256" key="8">
    <source>
        <dbReference type="ARBA" id="ARBA00023242"/>
    </source>
</evidence>
<evidence type="ECO:0000313" key="13">
    <source>
        <dbReference type="Proteomes" id="UP000232875"/>
    </source>
</evidence>
<dbReference type="Gene3D" id="1.25.40.510">
    <property type="entry name" value="GLE1-like"/>
    <property type="match status" value="1"/>
</dbReference>
<keyword evidence="11" id="KW-0175">Coiled coil</keyword>
<evidence type="ECO:0000256" key="6">
    <source>
        <dbReference type="ARBA" id="ARBA00023010"/>
    </source>
</evidence>
<keyword evidence="13" id="KW-1185">Reference proteome</keyword>
<comment type="similarity">
    <text evidence="2">Belongs to the GLE1 family.</text>
</comment>
<dbReference type="PANTHER" id="PTHR12960">
    <property type="entry name" value="GLE-1-RELATED"/>
    <property type="match status" value="1"/>
</dbReference>
<proteinExistence type="inferred from homology"/>
<evidence type="ECO:0000256" key="4">
    <source>
        <dbReference type="ARBA" id="ARBA00022816"/>
    </source>
</evidence>
<keyword evidence="3" id="KW-0813">Transport</keyword>
<dbReference type="InterPro" id="IPR038506">
    <property type="entry name" value="GLE1-like_sf"/>
</dbReference>
<dbReference type="OrthoDB" id="420884at2759"/>
<comment type="subcellular location">
    <subcellularLocation>
        <location evidence="1">Nucleus</location>
        <location evidence="1">Nuclear pore complex</location>
    </subcellularLocation>
</comment>
<dbReference type="AlphaFoldDB" id="A0A2N1JFX2"/>
<dbReference type="InterPro" id="IPR012476">
    <property type="entry name" value="GLE1"/>
</dbReference>
<dbReference type="Proteomes" id="UP000232875">
    <property type="component" value="Unassembled WGS sequence"/>
</dbReference>
<keyword evidence="4" id="KW-0509">mRNA transport</keyword>
<reference evidence="12 13" key="1">
    <citation type="submission" date="2017-10" db="EMBL/GenBank/DDBJ databases">
        <title>A novel species of cold-tolerant Malassezia isolated from bats.</title>
        <authorList>
            <person name="Lorch J.M."/>
            <person name="Palmer J.M."/>
            <person name="Vanderwolf K.J."/>
            <person name="Schmidt K.Z."/>
            <person name="Verant M.L."/>
            <person name="Weller T.J."/>
            <person name="Blehert D.S."/>
        </authorList>
    </citation>
    <scope>NUCLEOTIDE SEQUENCE [LARGE SCALE GENOMIC DNA]</scope>
    <source>
        <strain evidence="12 13">NWHC:44797-103</strain>
    </source>
</reference>
<dbReference type="GO" id="GO:0005737">
    <property type="term" value="C:cytoplasm"/>
    <property type="evidence" value="ECO:0007669"/>
    <property type="project" value="TreeGrafter"/>
</dbReference>
<dbReference type="GO" id="GO:0031369">
    <property type="term" value="F:translation initiation factor binding"/>
    <property type="evidence" value="ECO:0007669"/>
    <property type="project" value="TreeGrafter"/>
</dbReference>
<feature type="coiled-coil region" evidence="11">
    <location>
        <begin position="55"/>
        <end position="124"/>
    </location>
</feature>
<dbReference type="GO" id="GO:0000822">
    <property type="term" value="F:inositol hexakisphosphate binding"/>
    <property type="evidence" value="ECO:0007669"/>
    <property type="project" value="TreeGrafter"/>
</dbReference>
<gene>
    <name evidence="12" type="ORF">MVES_000681</name>
</gene>
<accession>A0A2N1JFX2</accession>
<evidence type="ECO:0000313" key="12">
    <source>
        <dbReference type="EMBL" id="PKI85438.1"/>
    </source>
</evidence>
<sequence length="463" mass="52202">MTPGRELTPAVDSDMHEIANMLSHFQMQHKETEQKERAAFERRNADLWEGIEKAVRDAETRAEHEAEQLAAARKRQEQAKADAKKARELEMARIAEEKKAAEERKAAEAAAQRARAEQDKAEEVFNTMRGGEHVWPQAAREYAHWQERMRYVKQDILPQVKANADWRKQCFAAKRAITPKIGQLTNERQQIQRVTTEVAAILTQARSVPDKHASTVLYYWMLNHLAKSLIRQAEQEVAARQETAFPLARTALGLMLLGHDTLGEVLMARLVKKCPFVLAYVPERKAGVDEAAYRKTLGLKVDGEETVHMYATRMTGIAALYFACLQSSLVSVAETISVGANLPALAKHLCAPFRPDRLWTWSVRCTTPPITQQPLLPALWSTFLEVAGPAYLQRFGTQARKLLAMLFHAGIQQQKLAPVTEKEEVSQRNAIKAASVRLRLILESWEQRGNLDEYASGGLCMDS</sequence>
<keyword evidence="5" id="KW-0653">Protein transport</keyword>
<keyword evidence="6" id="KW-0811">Translocation</keyword>
<evidence type="ECO:0000256" key="11">
    <source>
        <dbReference type="SAM" id="Coils"/>
    </source>
</evidence>
<evidence type="ECO:0000256" key="10">
    <source>
        <dbReference type="ARBA" id="ARBA00029983"/>
    </source>
</evidence>
<protein>
    <recommendedName>
        <fullName evidence="9">mRNA export factor GLE1</fullName>
    </recommendedName>
    <alternativeName>
        <fullName evidence="10">Nucleoporin GLE1</fullName>
    </alternativeName>
</protein>
<evidence type="ECO:0000256" key="7">
    <source>
        <dbReference type="ARBA" id="ARBA00023132"/>
    </source>
</evidence>
<dbReference type="GO" id="GO:0016973">
    <property type="term" value="P:poly(A)+ mRNA export from nucleus"/>
    <property type="evidence" value="ECO:0007669"/>
    <property type="project" value="InterPro"/>
</dbReference>